<dbReference type="EMBL" id="GBXM01092019">
    <property type="protein sequence ID" value="JAH16558.1"/>
    <property type="molecule type" value="Transcribed_RNA"/>
</dbReference>
<accession>A0A0E9QKD2</accession>
<dbReference type="PROSITE" id="PS51257">
    <property type="entry name" value="PROKAR_LIPOPROTEIN"/>
    <property type="match status" value="1"/>
</dbReference>
<organism evidence="1">
    <name type="scientific">Anguilla anguilla</name>
    <name type="common">European freshwater eel</name>
    <name type="synonym">Muraena anguilla</name>
    <dbReference type="NCBI Taxonomy" id="7936"/>
    <lineage>
        <taxon>Eukaryota</taxon>
        <taxon>Metazoa</taxon>
        <taxon>Chordata</taxon>
        <taxon>Craniata</taxon>
        <taxon>Vertebrata</taxon>
        <taxon>Euteleostomi</taxon>
        <taxon>Actinopterygii</taxon>
        <taxon>Neopterygii</taxon>
        <taxon>Teleostei</taxon>
        <taxon>Anguilliformes</taxon>
        <taxon>Anguillidae</taxon>
        <taxon>Anguilla</taxon>
    </lineage>
</organism>
<protein>
    <submittedName>
        <fullName evidence="1">Uncharacterized protein</fullName>
    </submittedName>
</protein>
<sequence>MIFRLTISCYILYSMVFTASCQRKHLS</sequence>
<reference evidence="1" key="2">
    <citation type="journal article" date="2015" name="Fish Shellfish Immunol.">
        <title>Early steps in the European eel (Anguilla anguilla)-Vibrio vulnificus interaction in the gills: Role of the RtxA13 toxin.</title>
        <authorList>
            <person name="Callol A."/>
            <person name="Pajuelo D."/>
            <person name="Ebbesson L."/>
            <person name="Teles M."/>
            <person name="MacKenzie S."/>
            <person name="Amaro C."/>
        </authorList>
    </citation>
    <scope>NUCLEOTIDE SEQUENCE</scope>
</reference>
<name>A0A0E9QKD2_ANGAN</name>
<dbReference type="AlphaFoldDB" id="A0A0E9QKD2"/>
<evidence type="ECO:0000313" key="1">
    <source>
        <dbReference type="EMBL" id="JAH16558.1"/>
    </source>
</evidence>
<proteinExistence type="predicted"/>
<reference evidence="1" key="1">
    <citation type="submission" date="2014-11" db="EMBL/GenBank/DDBJ databases">
        <authorList>
            <person name="Amaro Gonzalez C."/>
        </authorList>
    </citation>
    <scope>NUCLEOTIDE SEQUENCE</scope>
</reference>